<dbReference type="AlphaFoldDB" id="A0AAV4JL44"/>
<feature type="region of interest" description="Disordered" evidence="1">
    <location>
        <begin position="60"/>
        <end position="81"/>
    </location>
</feature>
<comment type="caution">
    <text evidence="2">The sequence shown here is derived from an EMBL/GenBank/DDBJ whole genome shotgun (WGS) entry which is preliminary data.</text>
</comment>
<gene>
    <name evidence="2" type="ORF">ElyMa_006967000</name>
</gene>
<name>A0AAV4JL44_9GAST</name>
<evidence type="ECO:0000256" key="1">
    <source>
        <dbReference type="SAM" id="MobiDB-lite"/>
    </source>
</evidence>
<sequence length="175" mass="19246">MVLKKTYEVNHGAMHKECGIYSIDVESPKANETFNGNCVTNHLEISEEVYNFKKSISTASNGSAKQEGSAGKDKKSSLTGGEDEPGLLSVIFSWRGAMYLLLHLSFITLNLPRSSFNMAIVCINTKRVEVLRKANISAMDAYPGNGILRVNYSESATKGGQLIMEQYNDVSILRT</sequence>
<reference evidence="2 3" key="1">
    <citation type="journal article" date="2021" name="Elife">
        <title>Chloroplast acquisition without the gene transfer in kleptoplastic sea slugs, Plakobranchus ocellatus.</title>
        <authorList>
            <person name="Maeda T."/>
            <person name="Takahashi S."/>
            <person name="Yoshida T."/>
            <person name="Shimamura S."/>
            <person name="Takaki Y."/>
            <person name="Nagai Y."/>
            <person name="Toyoda A."/>
            <person name="Suzuki Y."/>
            <person name="Arimoto A."/>
            <person name="Ishii H."/>
            <person name="Satoh N."/>
            <person name="Nishiyama T."/>
            <person name="Hasebe M."/>
            <person name="Maruyama T."/>
            <person name="Minagawa J."/>
            <person name="Obokata J."/>
            <person name="Shigenobu S."/>
        </authorList>
    </citation>
    <scope>NUCLEOTIDE SEQUENCE [LARGE SCALE GENOMIC DNA]</scope>
</reference>
<dbReference type="EMBL" id="BMAT01013919">
    <property type="protein sequence ID" value="GFS23041.1"/>
    <property type="molecule type" value="Genomic_DNA"/>
</dbReference>
<accession>A0AAV4JL44</accession>
<organism evidence="2 3">
    <name type="scientific">Elysia marginata</name>
    <dbReference type="NCBI Taxonomy" id="1093978"/>
    <lineage>
        <taxon>Eukaryota</taxon>
        <taxon>Metazoa</taxon>
        <taxon>Spiralia</taxon>
        <taxon>Lophotrochozoa</taxon>
        <taxon>Mollusca</taxon>
        <taxon>Gastropoda</taxon>
        <taxon>Heterobranchia</taxon>
        <taxon>Euthyneura</taxon>
        <taxon>Panpulmonata</taxon>
        <taxon>Sacoglossa</taxon>
        <taxon>Placobranchoidea</taxon>
        <taxon>Plakobranchidae</taxon>
        <taxon>Elysia</taxon>
    </lineage>
</organism>
<evidence type="ECO:0000313" key="2">
    <source>
        <dbReference type="EMBL" id="GFS23041.1"/>
    </source>
</evidence>
<protein>
    <submittedName>
        <fullName evidence="2">Uncharacterized protein</fullName>
    </submittedName>
</protein>
<dbReference type="Proteomes" id="UP000762676">
    <property type="component" value="Unassembled WGS sequence"/>
</dbReference>
<evidence type="ECO:0000313" key="3">
    <source>
        <dbReference type="Proteomes" id="UP000762676"/>
    </source>
</evidence>
<keyword evidence="3" id="KW-1185">Reference proteome</keyword>
<proteinExistence type="predicted"/>